<gene>
    <name evidence="4" type="ORF">F6V30_14610</name>
</gene>
<dbReference type="InterPro" id="IPR002869">
    <property type="entry name" value="Pyrv_flavodox_OxRed_cen"/>
</dbReference>
<dbReference type="InterPro" id="IPR002880">
    <property type="entry name" value="Pyrv_Fd/Flavodoxin_OxRdtase_N"/>
</dbReference>
<dbReference type="SUPFAM" id="SSF52922">
    <property type="entry name" value="TK C-terminal domain-like"/>
    <property type="match status" value="1"/>
</dbReference>
<dbReference type="InterPro" id="IPR050722">
    <property type="entry name" value="Pyruvate:ferred/Flavod_OxRd"/>
</dbReference>
<evidence type="ECO:0000259" key="2">
    <source>
        <dbReference type="Pfam" id="PF01558"/>
    </source>
</evidence>
<dbReference type="Gene3D" id="3.40.920.10">
    <property type="entry name" value="Pyruvate-ferredoxin oxidoreductase, PFOR, domain III"/>
    <property type="match status" value="1"/>
</dbReference>
<comment type="caution">
    <text evidence="4">The sequence shown here is derived from an EMBL/GenBank/DDBJ whole genome shotgun (WGS) entry which is preliminary data.</text>
</comment>
<feature type="domain" description="Pyruvate/ketoisovalerate oxidoreductase catalytic" evidence="2">
    <location>
        <begin position="34"/>
        <end position="198"/>
    </location>
</feature>
<evidence type="ECO:0000256" key="1">
    <source>
        <dbReference type="ARBA" id="ARBA00023002"/>
    </source>
</evidence>
<protein>
    <submittedName>
        <fullName evidence="4">2-oxoacid:acceptor oxidoreductase subunit alpha</fullName>
    </submittedName>
</protein>
<dbReference type="SUPFAM" id="SSF52518">
    <property type="entry name" value="Thiamin diphosphate-binding fold (THDP-binding)"/>
    <property type="match status" value="1"/>
</dbReference>
<reference evidence="4 5" key="1">
    <citation type="journal article" date="2020" name="Microorganisms">
        <title>Description of Three Novel Members in the Family Geobacteraceae, Oryzomonas japonicum gen. nov., sp. nov., Oryzomonas sagensis sp. nov., and Oryzomonas ruber sp. nov.</title>
        <authorList>
            <person name="Xu Z."/>
            <person name="Masuda Y."/>
            <person name="Hayakawa C."/>
            <person name="Ushijima N."/>
            <person name="Kawano K."/>
            <person name="Shiratori Y."/>
            <person name="Senoo K."/>
            <person name="Itoh H."/>
        </authorList>
    </citation>
    <scope>NUCLEOTIDE SEQUENCE [LARGE SCALE GENOMIC DNA]</scope>
    <source>
        <strain evidence="4 5">Red100</strain>
    </source>
</reference>
<feature type="domain" description="Pyruvate flavodoxin/ferredoxin oxidoreductase pyrimidine binding" evidence="3">
    <location>
        <begin position="233"/>
        <end position="400"/>
    </location>
</feature>
<evidence type="ECO:0000313" key="4">
    <source>
        <dbReference type="EMBL" id="KAB0669062.1"/>
    </source>
</evidence>
<dbReference type="Gene3D" id="3.40.50.970">
    <property type="match status" value="1"/>
</dbReference>
<dbReference type="Pfam" id="PF01855">
    <property type="entry name" value="POR_N"/>
    <property type="match status" value="1"/>
</dbReference>
<dbReference type="RefSeq" id="WP_151157693.1">
    <property type="nucleotide sequence ID" value="NZ_VZRA01000004.1"/>
</dbReference>
<dbReference type="PANTHER" id="PTHR32154:SF29">
    <property type="entry name" value="BLR6743 PROTEIN"/>
    <property type="match status" value="1"/>
</dbReference>
<dbReference type="NCBIfam" id="TIGR03710">
    <property type="entry name" value="OAFO_sf"/>
    <property type="match status" value="1"/>
</dbReference>
<dbReference type="Gene3D" id="3.40.50.920">
    <property type="match status" value="1"/>
</dbReference>
<dbReference type="InterPro" id="IPR019752">
    <property type="entry name" value="Pyrv/ketoisovalerate_OxRed_cat"/>
</dbReference>
<dbReference type="InterPro" id="IPR022367">
    <property type="entry name" value="2-oxoacid/accept_OxRdtase_asu"/>
</dbReference>
<organism evidence="4 5">
    <name type="scientific">Oryzomonas sagensis</name>
    <dbReference type="NCBI Taxonomy" id="2603857"/>
    <lineage>
        <taxon>Bacteria</taxon>
        <taxon>Pseudomonadati</taxon>
        <taxon>Thermodesulfobacteriota</taxon>
        <taxon>Desulfuromonadia</taxon>
        <taxon>Geobacterales</taxon>
        <taxon>Geobacteraceae</taxon>
        <taxon>Oryzomonas</taxon>
    </lineage>
</organism>
<dbReference type="Proteomes" id="UP000798046">
    <property type="component" value="Unassembled WGS sequence"/>
</dbReference>
<evidence type="ECO:0000259" key="3">
    <source>
        <dbReference type="Pfam" id="PF01855"/>
    </source>
</evidence>
<proteinExistence type="predicted"/>
<accession>A0ABQ6TLB4</accession>
<name>A0ABQ6TLB4_9BACT</name>
<evidence type="ECO:0000313" key="5">
    <source>
        <dbReference type="Proteomes" id="UP000798046"/>
    </source>
</evidence>
<keyword evidence="5" id="KW-1185">Reference proteome</keyword>
<sequence>MSVAVSNALSPAVAGAGRGGGVNDFSITVATVNGSGSQTANNTLLRAIHRMGAPVSGKNIFPSNIQGLPTWFTIRVNRDGFLARCDETQILVAMNKATILEDIQKLQPGGICLYPGEEELPNRRDDVTFYPMPVNEVVQQSGAETRLKPYVANMAYVGTLAYLLGIDLKEIEAALAHNLNGKEKAIALNLGAAKAAYEWAGEHLAKTDPFRIERMDKTDGTFLITGNSGAALGAVFGGVQFVGWYPITPATSLVDSLKEYLRELRCDADGKATYSIVQTEDELAAIGMVIGAGWAGARSMTSTSGPGLSLMAEFAGYAYFAEIPAVIWDVQRMGPATGLPTRVAQGDVLPAYTLGHGDGRHVCLIPASVAECFEFGGTALDLAERLQTLVIVLSDLDLGTNLWPTPPFEYPDKPIDRGKVLTAEDLTRLEGKWQRYADVDGDGIGYRTLPGTNHPAAGYFTRGTGHNEAAAYSERPEEWSANLARLARKHDHARSIVPAPVIELAGEAEVGIISYGSNDLAVQEARVSLEAAGVPTSYLRVRALPLEQRLADFLGNHERVYVVENNLEGQMHQLVQLHDPAGAGRVVSIAKCDGLPLTARWISASILDQEAKEKA</sequence>
<dbReference type="PANTHER" id="PTHR32154">
    <property type="entry name" value="PYRUVATE-FLAVODOXIN OXIDOREDUCTASE-RELATED"/>
    <property type="match status" value="1"/>
</dbReference>
<dbReference type="InterPro" id="IPR029061">
    <property type="entry name" value="THDP-binding"/>
</dbReference>
<dbReference type="SUPFAM" id="SSF53323">
    <property type="entry name" value="Pyruvate-ferredoxin oxidoreductase, PFOR, domain III"/>
    <property type="match status" value="1"/>
</dbReference>
<dbReference type="Pfam" id="PF01558">
    <property type="entry name" value="POR"/>
    <property type="match status" value="1"/>
</dbReference>
<dbReference type="CDD" id="cd07034">
    <property type="entry name" value="TPP_PYR_PFOR_IOR-alpha_like"/>
    <property type="match status" value="1"/>
</dbReference>
<dbReference type="InterPro" id="IPR009014">
    <property type="entry name" value="Transketo_C/PFOR_II"/>
</dbReference>
<keyword evidence="1" id="KW-0560">Oxidoreductase</keyword>
<dbReference type="EMBL" id="VZRA01000004">
    <property type="protein sequence ID" value="KAB0669062.1"/>
    <property type="molecule type" value="Genomic_DNA"/>
</dbReference>